<dbReference type="STRING" id="863239.GCA_000213935_00792"/>
<dbReference type="GO" id="GO:0016740">
    <property type="term" value="F:transferase activity"/>
    <property type="evidence" value="ECO:0007669"/>
    <property type="project" value="UniProtKB-KW"/>
</dbReference>
<dbReference type="InterPro" id="IPR016181">
    <property type="entry name" value="Acyl_CoA_acyltransferase"/>
</dbReference>
<keyword evidence="2" id="KW-0808">Transferase</keyword>
<dbReference type="PANTHER" id="PTHR31435:SF10">
    <property type="entry name" value="BSR4717 PROTEIN"/>
    <property type="match status" value="1"/>
</dbReference>
<dbReference type="InterPro" id="IPR031165">
    <property type="entry name" value="GNAT_YJDJ"/>
</dbReference>
<dbReference type="Proteomes" id="UP000261739">
    <property type="component" value="Unassembled WGS sequence"/>
</dbReference>
<protein>
    <submittedName>
        <fullName evidence="2">N-acetyltransferase</fullName>
    </submittedName>
</protein>
<evidence type="ECO:0000259" key="1">
    <source>
        <dbReference type="PROSITE" id="PS51729"/>
    </source>
</evidence>
<reference evidence="2 3" key="1">
    <citation type="journal article" date="2018" name="Nat. Biotechnol.">
        <title>A standardized bacterial taxonomy based on genome phylogeny substantially revises the tree of life.</title>
        <authorList>
            <person name="Parks D.H."/>
            <person name="Chuvochina M."/>
            <person name="Waite D.W."/>
            <person name="Rinke C."/>
            <person name="Skarshewski A."/>
            <person name="Chaumeil P.A."/>
            <person name="Hugenholtz P."/>
        </authorList>
    </citation>
    <scope>NUCLEOTIDE SEQUENCE [LARGE SCALE GENOMIC DNA]</scope>
    <source>
        <strain evidence="2">UBA11247</strain>
    </source>
</reference>
<dbReference type="PANTHER" id="PTHR31435">
    <property type="entry name" value="PROTEIN NATD1"/>
    <property type="match status" value="1"/>
</dbReference>
<organism evidence="2 3">
    <name type="scientific">Corynebacterium nuruki</name>
    <dbReference type="NCBI Taxonomy" id="1032851"/>
    <lineage>
        <taxon>Bacteria</taxon>
        <taxon>Bacillati</taxon>
        <taxon>Actinomycetota</taxon>
        <taxon>Actinomycetes</taxon>
        <taxon>Mycobacteriales</taxon>
        <taxon>Corynebacteriaceae</taxon>
        <taxon>Corynebacterium</taxon>
    </lineage>
</organism>
<dbReference type="Pfam" id="PF14542">
    <property type="entry name" value="Acetyltransf_CG"/>
    <property type="match status" value="1"/>
</dbReference>
<dbReference type="SUPFAM" id="SSF55729">
    <property type="entry name" value="Acyl-CoA N-acyltransferases (Nat)"/>
    <property type="match status" value="1"/>
</dbReference>
<accession>A0A3D4T2I6</accession>
<evidence type="ECO:0000313" key="3">
    <source>
        <dbReference type="Proteomes" id="UP000261739"/>
    </source>
</evidence>
<evidence type="ECO:0000313" key="2">
    <source>
        <dbReference type="EMBL" id="HCT15749.1"/>
    </source>
</evidence>
<proteinExistence type="predicted"/>
<dbReference type="RefSeq" id="WP_010121628.1">
    <property type="nucleotide sequence ID" value="NZ_DAITTW010000002.1"/>
</dbReference>
<dbReference type="EMBL" id="DQID01000340">
    <property type="protein sequence ID" value="HCT15749.1"/>
    <property type="molecule type" value="Genomic_DNA"/>
</dbReference>
<dbReference type="Gene3D" id="3.40.630.30">
    <property type="match status" value="1"/>
</dbReference>
<gene>
    <name evidence="2" type="ORF">DIW82_13445</name>
</gene>
<feature type="domain" description="N-acetyltransferase" evidence="1">
    <location>
        <begin position="18"/>
        <end position="121"/>
    </location>
</feature>
<sequence>MSTAPQLTDREGTPVVLERAPEENTYRIFYAGDDRQLGHADYLDRPADAAFGRGVERVFHHTVVDDEFAGRGLAGVLVSAALADAREQGFTVVPVCSYVAHWITKNDWDGAVAPVTDEVQEWLADQE</sequence>
<dbReference type="AlphaFoldDB" id="A0A3D4T2I6"/>
<dbReference type="CDD" id="cd04301">
    <property type="entry name" value="NAT_SF"/>
    <property type="match status" value="1"/>
</dbReference>
<dbReference type="InterPro" id="IPR045057">
    <property type="entry name" value="Gcn5-rel_NAT"/>
</dbReference>
<dbReference type="PROSITE" id="PS51729">
    <property type="entry name" value="GNAT_YJDJ"/>
    <property type="match status" value="1"/>
</dbReference>
<comment type="caution">
    <text evidence="2">The sequence shown here is derived from an EMBL/GenBank/DDBJ whole genome shotgun (WGS) entry which is preliminary data.</text>
</comment>
<name>A0A3D4T2I6_9CORY</name>